<dbReference type="RefSeq" id="WP_177154989.1">
    <property type="nucleotide sequence ID" value="NZ_FNAD01000011.1"/>
</dbReference>
<organism evidence="2 3">
    <name type="scientific">Glycomyces harbinensis</name>
    <dbReference type="NCBI Taxonomy" id="58114"/>
    <lineage>
        <taxon>Bacteria</taxon>
        <taxon>Bacillati</taxon>
        <taxon>Actinomycetota</taxon>
        <taxon>Actinomycetes</taxon>
        <taxon>Glycomycetales</taxon>
        <taxon>Glycomycetaceae</taxon>
        <taxon>Glycomyces</taxon>
    </lineage>
</organism>
<dbReference type="PANTHER" id="PTHR35010">
    <property type="entry name" value="BLL4672 PROTEIN-RELATED"/>
    <property type="match status" value="1"/>
</dbReference>
<sequence>MEEVRRAALGEFLRSRRRALSPGEVGLAPGLRRRTPGLRREEVAVLSNVGVTWYTWLEQGRDINPSPEILAAIAGALRLDAAGTEYLFRLVGQLPPSSEPIGAGVPERLLRMMHAQHPAPAIIIDGGWDLVGWNDVADALYGYTRVPPGDRNPAWLFFASERIRSETVGWEAHARRMVGELRESFARDPNRRMEALLGRLREHFPQAAAWLDEHEVVHRGAGIDMDVDHPRIGMLRLEQVVLHSAEAPDLQLVVKLPKPYTGTEERLRLLCDVEDAPLDTPEVQALQIETPAPIGNG</sequence>
<gene>
    <name evidence="2" type="ORF">SAMN05216270_11122</name>
</gene>
<evidence type="ECO:0000313" key="2">
    <source>
        <dbReference type="EMBL" id="SDE02338.1"/>
    </source>
</evidence>
<reference evidence="3" key="1">
    <citation type="submission" date="2016-10" db="EMBL/GenBank/DDBJ databases">
        <authorList>
            <person name="Varghese N."/>
            <person name="Submissions S."/>
        </authorList>
    </citation>
    <scope>NUCLEOTIDE SEQUENCE [LARGE SCALE GENOMIC DNA]</scope>
    <source>
        <strain evidence="3">CGMCC 4.3516</strain>
    </source>
</reference>
<dbReference type="InterPro" id="IPR010982">
    <property type="entry name" value="Lambda_DNA-bd_dom_sf"/>
</dbReference>
<dbReference type="Gene3D" id="1.10.260.40">
    <property type="entry name" value="lambda repressor-like DNA-binding domains"/>
    <property type="match status" value="1"/>
</dbReference>
<name>A0A1G6ZI66_9ACTN</name>
<dbReference type="EMBL" id="FNAD01000011">
    <property type="protein sequence ID" value="SDE02338.1"/>
    <property type="molecule type" value="Genomic_DNA"/>
</dbReference>
<accession>A0A1G6ZI66</accession>
<proteinExistence type="predicted"/>
<dbReference type="GO" id="GO:0003677">
    <property type="term" value="F:DNA binding"/>
    <property type="evidence" value="ECO:0007669"/>
    <property type="project" value="InterPro"/>
</dbReference>
<feature type="domain" description="HTH cro/C1-type" evidence="1">
    <location>
        <begin position="12"/>
        <end position="84"/>
    </location>
</feature>
<dbReference type="PANTHER" id="PTHR35010:SF2">
    <property type="entry name" value="BLL4672 PROTEIN"/>
    <property type="match status" value="1"/>
</dbReference>
<dbReference type="Gene3D" id="3.30.450.180">
    <property type="match status" value="1"/>
</dbReference>
<dbReference type="Pfam" id="PF13560">
    <property type="entry name" value="HTH_31"/>
    <property type="match status" value="1"/>
</dbReference>
<dbReference type="Proteomes" id="UP000198949">
    <property type="component" value="Unassembled WGS sequence"/>
</dbReference>
<dbReference type="SUPFAM" id="SSF47413">
    <property type="entry name" value="lambda repressor-like DNA-binding domains"/>
    <property type="match status" value="1"/>
</dbReference>
<dbReference type="STRING" id="58114.SAMN05216270_11122"/>
<dbReference type="AlphaFoldDB" id="A0A1G6ZI66"/>
<dbReference type="InterPro" id="IPR001387">
    <property type="entry name" value="Cro/C1-type_HTH"/>
</dbReference>
<evidence type="ECO:0000313" key="3">
    <source>
        <dbReference type="Proteomes" id="UP000198949"/>
    </source>
</evidence>
<protein>
    <submittedName>
        <fullName evidence="2">Helix-turn-helix domain-containing protein</fullName>
    </submittedName>
</protein>
<dbReference type="InterPro" id="IPR041413">
    <property type="entry name" value="MLTR_LBD"/>
</dbReference>
<dbReference type="SMART" id="SM00530">
    <property type="entry name" value="HTH_XRE"/>
    <property type="match status" value="1"/>
</dbReference>
<dbReference type="CDD" id="cd00093">
    <property type="entry name" value="HTH_XRE"/>
    <property type="match status" value="1"/>
</dbReference>
<keyword evidence="3" id="KW-1185">Reference proteome</keyword>
<dbReference type="Pfam" id="PF17765">
    <property type="entry name" value="MLTR_LBD"/>
    <property type="match status" value="1"/>
</dbReference>
<evidence type="ECO:0000259" key="1">
    <source>
        <dbReference type="SMART" id="SM00530"/>
    </source>
</evidence>